<reference evidence="3 4" key="1">
    <citation type="submission" date="2018-11" db="EMBL/GenBank/DDBJ databases">
        <title>Rufibacter latericius sp. nov., isolated from water in Baiyang Lake.</title>
        <authorList>
            <person name="Yang Y."/>
        </authorList>
    </citation>
    <scope>NUCLEOTIDE SEQUENCE [LARGE SCALE GENOMIC DNA]</scope>
    <source>
        <strain evidence="3 4">R-22-1c-1</strain>
    </source>
</reference>
<dbReference type="CDD" id="cd06223">
    <property type="entry name" value="PRTases_typeI"/>
    <property type="match status" value="1"/>
</dbReference>
<organism evidence="3 4">
    <name type="scientific">Rufibacter latericius</name>
    <dbReference type="NCBI Taxonomy" id="2487040"/>
    <lineage>
        <taxon>Bacteria</taxon>
        <taxon>Pseudomonadati</taxon>
        <taxon>Bacteroidota</taxon>
        <taxon>Cytophagia</taxon>
        <taxon>Cytophagales</taxon>
        <taxon>Hymenobacteraceae</taxon>
        <taxon>Rufibacter</taxon>
    </lineage>
</organism>
<dbReference type="Gene3D" id="3.40.50.2020">
    <property type="match status" value="1"/>
</dbReference>
<dbReference type="InterPro" id="IPR000836">
    <property type="entry name" value="PRTase_dom"/>
</dbReference>
<dbReference type="AlphaFoldDB" id="A0A3M9MNC5"/>
<protein>
    <submittedName>
        <fullName evidence="3">ComF family protein</fullName>
    </submittedName>
</protein>
<evidence type="ECO:0000313" key="3">
    <source>
        <dbReference type="EMBL" id="RNI27001.1"/>
    </source>
</evidence>
<evidence type="ECO:0000313" key="4">
    <source>
        <dbReference type="Proteomes" id="UP000272117"/>
    </source>
</evidence>
<sequence length="237" mass="26640">MPQPQMVLRSLYHDFLALLFPEDCRACGGELAMGEEVICSHCRIKLPYSDFHLSPTQNPLHQVFWGRVPIQLAVAYLKFQEKGRVQRLLHQLKYKGQEEVGELLGRWFGAQLREQEEFQPVDVVVPVPLHKSKLKQRGYNQVEGFAQAIAENLEVPLVADALKKNLVSGTQTTKNRQARWEAMRQLYTIHKPEAVQGKHVLLIDDVITTGATIEACADILLKNGASAVSVASIAYTL</sequence>
<proteinExistence type="inferred from homology"/>
<evidence type="ECO:0000259" key="2">
    <source>
        <dbReference type="Pfam" id="PF00156"/>
    </source>
</evidence>
<dbReference type="SUPFAM" id="SSF53271">
    <property type="entry name" value="PRTase-like"/>
    <property type="match status" value="1"/>
</dbReference>
<name>A0A3M9MNC5_9BACT</name>
<evidence type="ECO:0000256" key="1">
    <source>
        <dbReference type="ARBA" id="ARBA00008007"/>
    </source>
</evidence>
<dbReference type="Proteomes" id="UP000272117">
    <property type="component" value="Unassembled WGS sequence"/>
</dbReference>
<feature type="domain" description="Phosphoribosyltransferase" evidence="2">
    <location>
        <begin position="145"/>
        <end position="233"/>
    </location>
</feature>
<dbReference type="InterPro" id="IPR029057">
    <property type="entry name" value="PRTase-like"/>
</dbReference>
<gene>
    <name evidence="3" type="ORF">EFB08_11095</name>
</gene>
<dbReference type="PANTHER" id="PTHR47505:SF1">
    <property type="entry name" value="DNA UTILIZATION PROTEIN YHGH"/>
    <property type="match status" value="1"/>
</dbReference>
<comment type="similarity">
    <text evidence="1">Belongs to the ComF/GntX family.</text>
</comment>
<dbReference type="Pfam" id="PF00156">
    <property type="entry name" value="Pribosyltran"/>
    <property type="match status" value="1"/>
</dbReference>
<dbReference type="EMBL" id="RJJD01000005">
    <property type="protein sequence ID" value="RNI27001.1"/>
    <property type="molecule type" value="Genomic_DNA"/>
</dbReference>
<dbReference type="OrthoDB" id="9779910at2"/>
<dbReference type="InterPro" id="IPR051910">
    <property type="entry name" value="ComF/GntX_DNA_util-trans"/>
</dbReference>
<dbReference type="RefSeq" id="WP_123127007.1">
    <property type="nucleotide sequence ID" value="NZ_RJJD01000005.1"/>
</dbReference>
<comment type="caution">
    <text evidence="3">The sequence shown here is derived from an EMBL/GenBank/DDBJ whole genome shotgun (WGS) entry which is preliminary data.</text>
</comment>
<keyword evidence="4" id="KW-1185">Reference proteome</keyword>
<dbReference type="PANTHER" id="PTHR47505">
    <property type="entry name" value="DNA UTILIZATION PROTEIN YHGH"/>
    <property type="match status" value="1"/>
</dbReference>
<accession>A0A3M9MNC5</accession>